<sequence length="224" mass="25546">MKVATCERCNWDFCGVSGSLPETVQRAMKVASNRYLEERGSRPALAELGSNFKFQKSESRPLEFVEFERQQIIPERRTANVGLVQFEEGFRPFEDRRPGPRPIHEQNEDDPDFGQFERPHGPLKRPPGVPRPIPHEAEDDSRRIPDFGRFERPPGPPNAPKTHHFGITGHDSHEGSSEYRGHQFPEDRTPENVNFNQRLPSYSSASPSNLKSLALMSFILLMIA</sequence>
<feature type="compositionally biased region" description="Polar residues" evidence="1">
    <location>
        <begin position="191"/>
        <end position="206"/>
    </location>
</feature>
<comment type="caution">
    <text evidence="2">The sequence shown here is derived from an EMBL/GenBank/DDBJ whole genome shotgun (WGS) entry which is preliminary data.</text>
</comment>
<proteinExistence type="predicted"/>
<protein>
    <submittedName>
        <fullName evidence="2">Uncharacterized protein</fullName>
    </submittedName>
</protein>
<name>A0A4U5M481_STECR</name>
<feature type="region of interest" description="Disordered" evidence="1">
    <location>
        <begin position="90"/>
        <end position="206"/>
    </location>
</feature>
<accession>A0A4U5M481</accession>
<gene>
    <name evidence="2" type="ORF">L596_027406</name>
</gene>
<feature type="compositionally biased region" description="Basic and acidic residues" evidence="1">
    <location>
        <begin position="90"/>
        <end position="106"/>
    </location>
</feature>
<keyword evidence="3" id="KW-1185">Reference proteome</keyword>
<evidence type="ECO:0000313" key="3">
    <source>
        <dbReference type="Proteomes" id="UP000298663"/>
    </source>
</evidence>
<feature type="compositionally biased region" description="Basic and acidic residues" evidence="1">
    <location>
        <begin position="170"/>
        <end position="190"/>
    </location>
</feature>
<dbReference type="AlphaFoldDB" id="A0A4U5M481"/>
<dbReference type="EMBL" id="AZBU02000010">
    <property type="protein sequence ID" value="TKR63596.1"/>
    <property type="molecule type" value="Genomic_DNA"/>
</dbReference>
<evidence type="ECO:0000313" key="2">
    <source>
        <dbReference type="EMBL" id="TKR63596.1"/>
    </source>
</evidence>
<reference evidence="2 3" key="2">
    <citation type="journal article" date="2019" name="G3 (Bethesda)">
        <title>Hybrid Assembly of the Genome of the Entomopathogenic Nematode Steinernema carpocapsae Identifies the X-Chromosome.</title>
        <authorList>
            <person name="Serra L."/>
            <person name="Macchietto M."/>
            <person name="Macias-Munoz A."/>
            <person name="McGill C.J."/>
            <person name="Rodriguez I.M."/>
            <person name="Rodriguez B."/>
            <person name="Murad R."/>
            <person name="Mortazavi A."/>
        </authorList>
    </citation>
    <scope>NUCLEOTIDE SEQUENCE [LARGE SCALE GENOMIC DNA]</scope>
    <source>
        <strain evidence="2 3">ALL</strain>
    </source>
</reference>
<reference evidence="2 3" key="1">
    <citation type="journal article" date="2015" name="Genome Biol.">
        <title>Comparative genomics of Steinernema reveals deeply conserved gene regulatory networks.</title>
        <authorList>
            <person name="Dillman A.R."/>
            <person name="Macchietto M."/>
            <person name="Porter C.F."/>
            <person name="Rogers A."/>
            <person name="Williams B."/>
            <person name="Antoshechkin I."/>
            <person name="Lee M.M."/>
            <person name="Goodwin Z."/>
            <person name="Lu X."/>
            <person name="Lewis E.E."/>
            <person name="Goodrich-Blair H."/>
            <person name="Stock S.P."/>
            <person name="Adams B.J."/>
            <person name="Sternberg P.W."/>
            <person name="Mortazavi A."/>
        </authorList>
    </citation>
    <scope>NUCLEOTIDE SEQUENCE [LARGE SCALE GENOMIC DNA]</scope>
    <source>
        <strain evidence="2 3">ALL</strain>
    </source>
</reference>
<organism evidence="2 3">
    <name type="scientific">Steinernema carpocapsae</name>
    <name type="common">Entomopathogenic nematode</name>
    <dbReference type="NCBI Taxonomy" id="34508"/>
    <lineage>
        <taxon>Eukaryota</taxon>
        <taxon>Metazoa</taxon>
        <taxon>Ecdysozoa</taxon>
        <taxon>Nematoda</taxon>
        <taxon>Chromadorea</taxon>
        <taxon>Rhabditida</taxon>
        <taxon>Tylenchina</taxon>
        <taxon>Panagrolaimomorpha</taxon>
        <taxon>Strongyloidoidea</taxon>
        <taxon>Steinernematidae</taxon>
        <taxon>Steinernema</taxon>
    </lineage>
</organism>
<dbReference type="Proteomes" id="UP000298663">
    <property type="component" value="Unassembled WGS sequence"/>
</dbReference>
<evidence type="ECO:0000256" key="1">
    <source>
        <dbReference type="SAM" id="MobiDB-lite"/>
    </source>
</evidence>
<feature type="compositionally biased region" description="Basic and acidic residues" evidence="1">
    <location>
        <begin position="133"/>
        <end position="152"/>
    </location>
</feature>